<dbReference type="SUPFAM" id="SSF52540">
    <property type="entry name" value="P-loop containing nucleoside triphosphate hydrolases"/>
    <property type="match status" value="1"/>
</dbReference>
<dbReference type="SUPFAM" id="SSF75553">
    <property type="entry name" value="Smc hinge domain"/>
    <property type="match status" value="1"/>
</dbReference>
<comment type="domain">
    <text evidence="6">Contains large globular domains required for ATP hydrolysis at each terminus and a third globular domain forming a flexible hinge near the middle of the molecule. These domains are separated by coiled-coil structures.</text>
</comment>
<keyword evidence="4 6" id="KW-0175">Coiled coil</keyword>
<keyword evidence="3 6" id="KW-0067">ATP-binding</keyword>
<dbReference type="Proteomes" id="UP000606889">
    <property type="component" value="Unassembled WGS sequence"/>
</dbReference>
<feature type="coiled-coil region" evidence="6">
    <location>
        <begin position="167"/>
        <end position="352"/>
    </location>
</feature>
<evidence type="ECO:0000256" key="5">
    <source>
        <dbReference type="ARBA" id="ARBA00023125"/>
    </source>
</evidence>
<dbReference type="Gene3D" id="1.20.1060.20">
    <property type="match status" value="1"/>
</dbReference>
<organism evidence="8 9">
    <name type="scientific">Christensenella tenuis</name>
    <dbReference type="NCBI Taxonomy" id="2763033"/>
    <lineage>
        <taxon>Bacteria</taxon>
        <taxon>Bacillati</taxon>
        <taxon>Bacillota</taxon>
        <taxon>Clostridia</taxon>
        <taxon>Christensenellales</taxon>
        <taxon>Christensenellaceae</taxon>
        <taxon>Christensenella</taxon>
    </lineage>
</organism>
<dbReference type="EMBL" id="JACOON010000001">
    <property type="protein sequence ID" value="MBC5647111.1"/>
    <property type="molecule type" value="Genomic_DNA"/>
</dbReference>
<comment type="subcellular location">
    <subcellularLocation>
        <location evidence="6">Cytoplasm</location>
    </subcellularLocation>
</comment>
<reference evidence="8 9" key="1">
    <citation type="submission" date="2020-08" db="EMBL/GenBank/DDBJ databases">
        <title>Genome public.</title>
        <authorList>
            <person name="Liu C."/>
            <person name="Sun Q."/>
        </authorList>
    </citation>
    <scope>NUCLEOTIDE SEQUENCE [LARGE SCALE GENOMIC DNA]</scope>
    <source>
        <strain evidence="8 9">NSJ-35</strain>
    </source>
</reference>
<evidence type="ECO:0000313" key="9">
    <source>
        <dbReference type="Proteomes" id="UP000606889"/>
    </source>
</evidence>
<evidence type="ECO:0000256" key="3">
    <source>
        <dbReference type="ARBA" id="ARBA00022840"/>
    </source>
</evidence>
<dbReference type="Gene3D" id="3.40.50.300">
    <property type="entry name" value="P-loop containing nucleotide triphosphate hydrolases"/>
    <property type="match status" value="2"/>
</dbReference>
<dbReference type="SMART" id="SM00968">
    <property type="entry name" value="SMC_hinge"/>
    <property type="match status" value="1"/>
</dbReference>
<dbReference type="Pfam" id="PF02463">
    <property type="entry name" value="SMC_N"/>
    <property type="match status" value="1"/>
</dbReference>
<feature type="domain" description="SMC hinge" evidence="7">
    <location>
        <begin position="526"/>
        <end position="643"/>
    </location>
</feature>
<keyword evidence="2 6" id="KW-0547">Nucleotide-binding</keyword>
<dbReference type="PANTHER" id="PTHR43977">
    <property type="entry name" value="STRUCTURAL MAINTENANCE OF CHROMOSOMES PROTEIN 3"/>
    <property type="match status" value="1"/>
</dbReference>
<dbReference type="HAMAP" id="MF_01894">
    <property type="entry name" value="Smc_prok"/>
    <property type="match status" value="1"/>
</dbReference>
<keyword evidence="5 6" id="KW-0238">DNA-binding</keyword>
<gene>
    <name evidence="6 8" type="primary">smc</name>
    <name evidence="8" type="ORF">H8S18_01995</name>
</gene>
<feature type="coiled-coil region" evidence="6">
    <location>
        <begin position="755"/>
        <end position="929"/>
    </location>
</feature>
<dbReference type="InterPro" id="IPR027417">
    <property type="entry name" value="P-loop_NTPase"/>
</dbReference>
<protein>
    <recommendedName>
        <fullName evidence="6">Chromosome partition protein Smc</fullName>
    </recommendedName>
</protein>
<comment type="subunit">
    <text evidence="6">Homodimer.</text>
</comment>
<evidence type="ECO:0000256" key="2">
    <source>
        <dbReference type="ARBA" id="ARBA00022741"/>
    </source>
</evidence>
<dbReference type="NCBIfam" id="TIGR02168">
    <property type="entry name" value="SMC_prok_B"/>
    <property type="match status" value="1"/>
</dbReference>
<feature type="coiled-coil region" evidence="6">
    <location>
        <begin position="381"/>
        <end position="485"/>
    </location>
</feature>
<dbReference type="InterPro" id="IPR024704">
    <property type="entry name" value="SMC"/>
</dbReference>
<dbReference type="InterPro" id="IPR036277">
    <property type="entry name" value="SMC_hinge_sf"/>
</dbReference>
<dbReference type="InterPro" id="IPR010935">
    <property type="entry name" value="SMC_hinge"/>
</dbReference>
<dbReference type="Pfam" id="PF06470">
    <property type="entry name" value="SMC_hinge"/>
    <property type="match status" value="1"/>
</dbReference>
<keyword evidence="1 6" id="KW-0963">Cytoplasm</keyword>
<comment type="similarity">
    <text evidence="6">Belongs to the SMC family.</text>
</comment>
<dbReference type="RefSeq" id="WP_186856630.1">
    <property type="nucleotide sequence ID" value="NZ_JACOON010000001.1"/>
</dbReference>
<proteinExistence type="inferred from homology"/>
<name>A0ABR7EBF5_9FIRM</name>
<dbReference type="PIRSF" id="PIRSF005719">
    <property type="entry name" value="SMC"/>
    <property type="match status" value="1"/>
</dbReference>
<comment type="caution">
    <text evidence="8">The sequence shown here is derived from an EMBL/GenBank/DDBJ whole genome shotgun (WGS) entry which is preliminary data.</text>
</comment>
<accession>A0ABR7EBF5</accession>
<evidence type="ECO:0000256" key="6">
    <source>
        <dbReference type="HAMAP-Rule" id="MF_01894"/>
    </source>
</evidence>
<evidence type="ECO:0000256" key="4">
    <source>
        <dbReference type="ARBA" id="ARBA00023054"/>
    </source>
</evidence>
<evidence type="ECO:0000313" key="8">
    <source>
        <dbReference type="EMBL" id="MBC5647111.1"/>
    </source>
</evidence>
<dbReference type="InterPro" id="IPR003395">
    <property type="entry name" value="RecF/RecN/SMC_N"/>
</dbReference>
<evidence type="ECO:0000259" key="7">
    <source>
        <dbReference type="SMART" id="SM00968"/>
    </source>
</evidence>
<dbReference type="InterPro" id="IPR011890">
    <property type="entry name" value="SMC_prok"/>
</dbReference>
<feature type="binding site" evidence="6">
    <location>
        <begin position="32"/>
        <end position="39"/>
    </location>
    <ligand>
        <name>ATP</name>
        <dbReference type="ChEBI" id="CHEBI:30616"/>
    </ligand>
</feature>
<dbReference type="Gene3D" id="3.30.70.1620">
    <property type="match status" value="1"/>
</dbReference>
<dbReference type="CDD" id="cd03278">
    <property type="entry name" value="ABC_SMC_barmotin"/>
    <property type="match status" value="1"/>
</dbReference>
<keyword evidence="9" id="KW-1185">Reference proteome</keyword>
<evidence type="ECO:0000256" key="1">
    <source>
        <dbReference type="ARBA" id="ARBA00022490"/>
    </source>
</evidence>
<sequence>MFLKRIELNGFKSFCNKKEIIINKGITGVVGPNGSGKSNIADAMRWVLGEQSSKNLRGTSMQDVIFNGTQTRSKKGYCEVALIFDNSDMRIKSEYTEIAVRRKMYRSGESEYSINNTNCRLKDILDLFRDTGIGKEGYSIIGQGKIDEILTSKATDRRKVFEEAAGIMKYRVRKEEAERNLRKTNDNITRIDDIISELSAQIEPLEKQMNEARDYLTLRDRLKELEINLYLYQYDRTGERISKTEEQIRENEQEFRGLTERIVQENARMQETKKELARLQDEIEAQNAQLGEQMSKQERLKGSLNLLEEKENTNQRAMRDNYEKRDTYEVQIKEGEQKLRDINAQISEKNSAIDEKYTEILALRSRIEEVTGKSGDAQEGIDAVRAEVENARTALQTMLIELNEKQVKAEILGQKKQQAQEEIEQHKAYVVQLQQTVESLKHENTECERQSAVLRSAMNEAAQLIKTLQDERTQAEKKVADTARRLSEDESRLKLLNDMRDEYEGYFDSVRSLFKAAKKAPEIGWKIKGVLAELIDVPKKYETPVEIILGNALQNVVVENDTDAKDIISFLRKNNLGRVTFLPTKSLKVRTLQKDEKSFLDLDGVECVASEAIECSDEVRPAVDFLLARTVIVRDMDSAISLMRKTDYAFRAVTMEGDFIKPGGVITGGSLKKNSTGFLSRKRMAQELEESVDSNRNLLAQWNTSLMESRKRSEDAQLLQQETLQKLRGQEIKAAEAKQKFQAAYDVFINNEQIAADLADRLSEASIELEQMETATKALRENTECAQAEFDALKKRQKEAEERAAGVAAQTSEIKDMLSAQELHQSELANEKNILLREAEHLRGSIAQAKDNLARLQQDNDALSAEMKELTHSKAELRGQLDEILERVRQAGEETRVKLARRDEWNAQAEEAARQAEELNAQKDLLIEQKYKFIANKEKLELSRENYQNKLWEDYGLTYANALPFRKEDFAYQAGTREIDGIRERIREMGAVNPNAIEDYTRVRERYDNLVLQREDLIAAGNDLQVVINGLLSGMKESFREKFALINENFQRTFHDLFGGGYAQLELGEGDIMECGVEIIAEPPGKKLQNIGLLSGGEKALTAIALLFAMLSINPSPICLLDEIDAPLDDANVIRFSEYLTTLSKELQFIVITHRKPSMAICDTLYGIAMQEKGVSDIVSVEL</sequence>
<comment type="function">
    <text evidence="6">Required for chromosome condensation and partitioning.</text>
</comment>